<keyword evidence="1" id="KW-0677">Repeat</keyword>
<dbReference type="OrthoDB" id="443402at2759"/>
<organism evidence="4 5">
    <name type="scientific">Aspergillus pseudotamarii</name>
    <dbReference type="NCBI Taxonomy" id="132259"/>
    <lineage>
        <taxon>Eukaryota</taxon>
        <taxon>Fungi</taxon>
        <taxon>Dikarya</taxon>
        <taxon>Ascomycota</taxon>
        <taxon>Pezizomycotina</taxon>
        <taxon>Eurotiomycetes</taxon>
        <taxon>Eurotiomycetidae</taxon>
        <taxon>Eurotiales</taxon>
        <taxon>Aspergillaceae</taxon>
        <taxon>Aspergillus</taxon>
        <taxon>Aspergillus subgen. Circumdati</taxon>
    </lineage>
</organism>
<dbReference type="Pfam" id="PF24883">
    <property type="entry name" value="NPHP3_N"/>
    <property type="match status" value="1"/>
</dbReference>
<keyword evidence="5" id="KW-1185">Reference proteome</keyword>
<dbReference type="RefSeq" id="XP_031919673.1">
    <property type="nucleotide sequence ID" value="XM_032052971.1"/>
</dbReference>
<protein>
    <recommendedName>
        <fullName evidence="6">NACHT domain-containing protein</fullName>
    </recommendedName>
</protein>
<dbReference type="PANTHER" id="PTHR10039">
    <property type="entry name" value="AMELOGENIN"/>
    <property type="match status" value="1"/>
</dbReference>
<dbReference type="Pfam" id="PF25053">
    <property type="entry name" value="DUF7791"/>
    <property type="match status" value="1"/>
</dbReference>
<dbReference type="InterPro" id="IPR027417">
    <property type="entry name" value="P-loop_NTPase"/>
</dbReference>
<reference evidence="4 5" key="1">
    <citation type="submission" date="2019-04" db="EMBL/GenBank/DDBJ databases">
        <title>Friends and foes A comparative genomics study of 23 Aspergillus species from section Flavi.</title>
        <authorList>
            <consortium name="DOE Joint Genome Institute"/>
            <person name="Kjaerbolling I."/>
            <person name="Vesth T."/>
            <person name="Frisvad J.C."/>
            <person name="Nybo J.L."/>
            <person name="Theobald S."/>
            <person name="Kildgaard S."/>
            <person name="Isbrandt T."/>
            <person name="Kuo A."/>
            <person name="Sato A."/>
            <person name="Lyhne E.K."/>
            <person name="Kogle M.E."/>
            <person name="Wiebenga A."/>
            <person name="Kun R.S."/>
            <person name="Lubbers R.J."/>
            <person name="Makela M.R."/>
            <person name="Barry K."/>
            <person name="Chovatia M."/>
            <person name="Clum A."/>
            <person name="Daum C."/>
            <person name="Haridas S."/>
            <person name="He G."/>
            <person name="LaButti K."/>
            <person name="Lipzen A."/>
            <person name="Mondo S."/>
            <person name="Riley R."/>
            <person name="Salamov A."/>
            <person name="Simmons B.A."/>
            <person name="Magnuson J.K."/>
            <person name="Henrissat B."/>
            <person name="Mortensen U.H."/>
            <person name="Larsen T.O."/>
            <person name="Devries R.P."/>
            <person name="Grigoriev I.V."/>
            <person name="Machida M."/>
            <person name="Baker S.E."/>
            <person name="Andersen M.R."/>
        </authorList>
    </citation>
    <scope>NUCLEOTIDE SEQUENCE [LARGE SCALE GENOMIC DNA]</scope>
    <source>
        <strain evidence="4 5">CBS 117625</strain>
    </source>
</reference>
<feature type="domain" description="DUF7791" evidence="3">
    <location>
        <begin position="415"/>
        <end position="520"/>
    </location>
</feature>
<dbReference type="InterPro" id="IPR056693">
    <property type="entry name" value="DUF7791"/>
</dbReference>
<dbReference type="Gene3D" id="3.40.50.300">
    <property type="entry name" value="P-loop containing nucleotide triphosphate hydrolases"/>
    <property type="match status" value="1"/>
</dbReference>
<evidence type="ECO:0000259" key="2">
    <source>
        <dbReference type="Pfam" id="PF24883"/>
    </source>
</evidence>
<feature type="domain" description="Nephrocystin 3-like N-terminal" evidence="2">
    <location>
        <begin position="138"/>
        <end position="305"/>
    </location>
</feature>
<evidence type="ECO:0000313" key="4">
    <source>
        <dbReference type="EMBL" id="KAE8143610.1"/>
    </source>
</evidence>
<evidence type="ECO:0000313" key="5">
    <source>
        <dbReference type="Proteomes" id="UP000325672"/>
    </source>
</evidence>
<dbReference type="SUPFAM" id="SSF52540">
    <property type="entry name" value="P-loop containing nucleoside triphosphate hydrolases"/>
    <property type="match status" value="1"/>
</dbReference>
<dbReference type="InterPro" id="IPR056884">
    <property type="entry name" value="NPHP3-like_N"/>
</dbReference>
<dbReference type="PANTHER" id="PTHR10039:SF5">
    <property type="entry name" value="NACHT DOMAIN-CONTAINING PROTEIN"/>
    <property type="match status" value="1"/>
</dbReference>
<evidence type="ECO:0000259" key="3">
    <source>
        <dbReference type="Pfam" id="PF25053"/>
    </source>
</evidence>
<name>A0A5N6TBG0_ASPPS</name>
<evidence type="ECO:0000256" key="1">
    <source>
        <dbReference type="ARBA" id="ARBA00022737"/>
    </source>
</evidence>
<accession>A0A5N6TBG0</accession>
<dbReference type="Proteomes" id="UP000325672">
    <property type="component" value="Unassembled WGS sequence"/>
</dbReference>
<gene>
    <name evidence="4" type="ORF">BDV38DRAFT_231725</name>
</gene>
<proteinExistence type="predicted"/>
<dbReference type="GeneID" id="43637181"/>
<evidence type="ECO:0008006" key="6">
    <source>
        <dbReference type="Google" id="ProtNLM"/>
    </source>
</evidence>
<sequence length="530" mass="61757">MQKGNDPSAYNYFQSSVYQEIQRLKEQNRQIDQSQTRWLTDLLDTLKDIEWQATEVYIGDEVPGVTNTINPDHLRDMARRMPHAIQQASKVAFVQRFLRTLHFETIKDRHARIAKAHERTFTWTFEKMMDTTTHPSHSRAIVNWLRGQNGSIFWISGKPASGKSTFMKYLLAHPQTQENLKIWARSEKLVMASHFFWGAGTNMQNSTRGLLQSLLYGIFTHIPDLIPIVCQQRWEAIMRDKPGDSPWCVEELLETFKTLISQTVFPTKFCFFIDGLDECTGDHSELMELLNSLVQTNVIMCLSSRPWKVFEDAYGESADRKLYLEEHNREDIHNYVQSEIEQHSAWGPLVRIDSRTSGIIDEIADQAEGVFLWAVLVVRCFGEWLTNGDTLFFLQKKLRRIPITLELLLRSMIDSIDPIYTSYWMQVFNVALTAPEPLPVMPYASLERKLEDDDNVSPQENKPLTYRDIVLRAHQLDRQLNYICKGLLVVYHRRNEEDALRYQVDFLHRTVREFFSTNDILQGTNSVLPN</sequence>
<dbReference type="EMBL" id="ML743551">
    <property type="protein sequence ID" value="KAE8143610.1"/>
    <property type="molecule type" value="Genomic_DNA"/>
</dbReference>
<dbReference type="AlphaFoldDB" id="A0A5N6TBG0"/>